<keyword evidence="2" id="KW-1185">Reference proteome</keyword>
<evidence type="ECO:0000313" key="1">
    <source>
        <dbReference type="EMBL" id="THD18404.1"/>
    </source>
</evidence>
<organism evidence="1 2">
    <name type="scientific">Fasciola hepatica</name>
    <name type="common">Liver fluke</name>
    <dbReference type="NCBI Taxonomy" id="6192"/>
    <lineage>
        <taxon>Eukaryota</taxon>
        <taxon>Metazoa</taxon>
        <taxon>Spiralia</taxon>
        <taxon>Lophotrochozoa</taxon>
        <taxon>Platyhelminthes</taxon>
        <taxon>Trematoda</taxon>
        <taxon>Digenea</taxon>
        <taxon>Plagiorchiida</taxon>
        <taxon>Echinostomata</taxon>
        <taxon>Echinostomatoidea</taxon>
        <taxon>Fasciolidae</taxon>
        <taxon>Fasciola</taxon>
    </lineage>
</organism>
<name>A0A4E0QVC4_FASHE</name>
<proteinExistence type="predicted"/>
<evidence type="ECO:0000313" key="2">
    <source>
        <dbReference type="Proteomes" id="UP000230066"/>
    </source>
</evidence>
<gene>
    <name evidence="1" type="ORF">D915_011134</name>
</gene>
<protein>
    <submittedName>
        <fullName evidence="1">Uncharacterized protein</fullName>
    </submittedName>
</protein>
<dbReference type="Proteomes" id="UP000230066">
    <property type="component" value="Unassembled WGS sequence"/>
</dbReference>
<sequence length="201" mass="23170">MCRSRSVDASFVPSTHLFEIHSRLFSEKSKAHVQMDTISSSRDVLMRAIHRLKESARWNEVNLSPNGEHFKVAFLSFRVEDTKPSSSIELSLEDETPYNFSNMMDIKKYNFHVSSRLLKHDSVRPIPRGLLGLGSIVESKLQLTFRMYQWVEIPENSVSLTYLDQLLPHVSSSRTVVTVDGEFKSPFQFSQTGLVHEYFRV</sequence>
<accession>A0A4E0QVC4</accession>
<reference evidence="1" key="1">
    <citation type="submission" date="2019-03" db="EMBL/GenBank/DDBJ databases">
        <title>Improved annotation for the trematode Fasciola hepatica.</title>
        <authorList>
            <person name="Choi Y.-J."/>
            <person name="Martin J."/>
            <person name="Mitreva M."/>
        </authorList>
    </citation>
    <scope>NUCLEOTIDE SEQUENCE [LARGE SCALE GENOMIC DNA]</scope>
</reference>
<dbReference type="AlphaFoldDB" id="A0A4E0QVC4"/>
<dbReference type="EMBL" id="JXXN02012557">
    <property type="protein sequence ID" value="THD18404.1"/>
    <property type="molecule type" value="Genomic_DNA"/>
</dbReference>
<comment type="caution">
    <text evidence="1">The sequence shown here is derived from an EMBL/GenBank/DDBJ whole genome shotgun (WGS) entry which is preliminary data.</text>
</comment>